<evidence type="ECO:0000313" key="4">
    <source>
        <dbReference type="Proteomes" id="UP000631114"/>
    </source>
</evidence>
<feature type="region of interest" description="Disordered" evidence="1">
    <location>
        <begin position="717"/>
        <end position="760"/>
    </location>
</feature>
<dbReference type="PROSITE" id="PS51204">
    <property type="entry name" value="HSA"/>
    <property type="match status" value="1"/>
</dbReference>
<feature type="compositionally biased region" description="Polar residues" evidence="1">
    <location>
        <begin position="1181"/>
        <end position="1228"/>
    </location>
</feature>
<dbReference type="InterPro" id="IPR044798">
    <property type="entry name" value="EAF1A/B"/>
</dbReference>
<dbReference type="PANTHER" id="PTHR46774">
    <property type="entry name" value="CHROMATIN MODIFICATION-RELATED PROTEIN EAF1 A-RELATED"/>
    <property type="match status" value="1"/>
</dbReference>
<feature type="region of interest" description="Disordered" evidence="1">
    <location>
        <begin position="275"/>
        <end position="309"/>
    </location>
</feature>
<feature type="region of interest" description="Disordered" evidence="1">
    <location>
        <begin position="51"/>
        <end position="74"/>
    </location>
</feature>
<feature type="domain" description="HSA" evidence="2">
    <location>
        <begin position="370"/>
        <end position="445"/>
    </location>
</feature>
<dbReference type="SMART" id="SM00573">
    <property type="entry name" value="HSA"/>
    <property type="match status" value="1"/>
</dbReference>
<evidence type="ECO:0000313" key="3">
    <source>
        <dbReference type="EMBL" id="KAF9600204.1"/>
    </source>
</evidence>
<feature type="region of interest" description="Disordered" evidence="1">
    <location>
        <begin position="910"/>
        <end position="930"/>
    </location>
</feature>
<dbReference type="AlphaFoldDB" id="A0A835LQW4"/>
<name>A0A835LQW4_9MAGN</name>
<feature type="compositionally biased region" description="Basic and acidic residues" evidence="1">
    <location>
        <begin position="1061"/>
        <end position="1074"/>
    </location>
</feature>
<feature type="compositionally biased region" description="Basic residues" evidence="1">
    <location>
        <begin position="729"/>
        <end position="743"/>
    </location>
</feature>
<comment type="caution">
    <text evidence="3">The sequence shown here is derived from an EMBL/GenBank/DDBJ whole genome shotgun (WGS) entry which is preliminary data.</text>
</comment>
<feature type="compositionally biased region" description="Polar residues" evidence="1">
    <location>
        <begin position="718"/>
        <end position="728"/>
    </location>
</feature>
<accession>A0A835LQW4</accession>
<feature type="region of interest" description="Disordered" evidence="1">
    <location>
        <begin position="1"/>
        <end position="30"/>
    </location>
</feature>
<organism evidence="3 4">
    <name type="scientific">Coptis chinensis</name>
    <dbReference type="NCBI Taxonomy" id="261450"/>
    <lineage>
        <taxon>Eukaryota</taxon>
        <taxon>Viridiplantae</taxon>
        <taxon>Streptophyta</taxon>
        <taxon>Embryophyta</taxon>
        <taxon>Tracheophyta</taxon>
        <taxon>Spermatophyta</taxon>
        <taxon>Magnoliopsida</taxon>
        <taxon>Ranunculales</taxon>
        <taxon>Ranunculaceae</taxon>
        <taxon>Coptidoideae</taxon>
        <taxon>Coptis</taxon>
    </lineage>
</organism>
<gene>
    <name evidence="3" type="ORF">IFM89_005028</name>
</gene>
<dbReference type="EMBL" id="JADFTS010000006">
    <property type="protein sequence ID" value="KAF9600204.1"/>
    <property type="molecule type" value="Genomic_DNA"/>
</dbReference>
<feature type="compositionally biased region" description="Low complexity" evidence="1">
    <location>
        <begin position="1107"/>
        <end position="1119"/>
    </location>
</feature>
<sequence>MSEGKRNFLYPSKSNSAPSEQPFLSEGKYNKNDGNDSAIFCGMSKIRPYTRRNKSRSKGVSIRPHATDCAPMGDGNKSLTLPSCKNSRITNDLCKPNNPKGHSVSSLHTSESTCLDGNVETLDSDNQFNKKLVAVKAHGTTGGLRKVVPDCKFSTGSEKYELKYEPATAEEKNLCIFQCSGFKPTEKKNQSVPINTNVLQLESYFIECNHQLHGNIAKDQSPFSRKVNSNVNTKDQTLALGGNPKLNVHISKENSNKDVSDAVRNECSTCPNLSEKGSSVKGNLNNQSGNVSNFKIPGSSSQSRSPRIVDSSSCELTSNTLSEGDSTISPVTQSCLNDNLKLVNQAHEDSILKEAKAIEERYKSIAELSLCSFFLETRERSHWDYLLEEMAWLANDFMQERLWKIAAAAQVCHSVASAVRYKFDDKISDLGNVEIPHEVKFLEESLFYTVSTGAWGRYRNLVESDWLESKSSKLWGMHVLEMKEKMSPYNVPGAFRGCKSLRSSLKGQKGLPKSCTAGSYEVRGGIPYEHHSENKLGSHSSIIMEKRSLNILQIGSIPTKRARTVSRKRVQCPSIGEASEVVQVGKITDLSSGDTNSFQDQQNIVHEDLHISKYLNVECVRGFQKNLPTDCTEIPATLENAEARHVDSAYECGWQRDTIGPKEQRDHSEQRSEYHQHESNGYSGPLGQHVVKKPSILEKLSDTFTQGIIARTGCPLASETSNASNLNKSMKKVSCRHRRKKTKSLQMPTGQSESRSGNSWSPSQDQALFVFVHDLGPNWELVSDAINSTLLFKDNGRNVCPRVVDSTEFDILKSRFQKIILIGKQGHTLKSQNNTLDQKQKMPVHSSQVLSISQANSNGGPLTPLDLCDSTTSGPDVFSHGYQRSHPSGLMTLNTVSLVPVVPVDTTSSMPQGSADMIKDNSLSTPSTTCTPSTRYGNEFGLARGPSLLISEQQKVRQLSRVLSIPRTQYSSSSVPGVLPASDHSVQIPHGESGTEMMHGMNRSLATPHPGLQRIGSHAATNMSLSGSLLSSNRIRTPSSISMRVAAASCEGNSRTPNPGDQKRETMKELEVQVRRGSSQDTLSVNGLSTGFFDHVGSSSVQKDPSQRQQHQKPQQSHPFSNPDHSHLQGSNSASIQQKQIDIPPLAKEKQLKQRLVNRNHPQQQQKQKKQQKQNQHHAVLNSSMPNGQSYSQPSVLSFPETSSLGRQQVSLQSESPRAVQNSHILLR</sequence>
<feature type="compositionally biased region" description="Basic residues" evidence="1">
    <location>
        <begin position="1167"/>
        <end position="1176"/>
    </location>
</feature>
<dbReference type="PANTHER" id="PTHR46774:SF3">
    <property type="entry name" value="CHROMATIN MODIFICATION-RELATED PROTEIN EAF1 A-RELATED"/>
    <property type="match status" value="1"/>
</dbReference>
<feature type="compositionally biased region" description="Polar residues" evidence="1">
    <location>
        <begin position="1128"/>
        <end position="1138"/>
    </location>
</feature>
<evidence type="ECO:0000259" key="2">
    <source>
        <dbReference type="PROSITE" id="PS51204"/>
    </source>
</evidence>
<dbReference type="Proteomes" id="UP000631114">
    <property type="component" value="Unassembled WGS sequence"/>
</dbReference>
<proteinExistence type="predicted"/>
<feature type="region of interest" description="Disordered" evidence="1">
    <location>
        <begin position="1043"/>
        <end position="1138"/>
    </location>
</feature>
<dbReference type="Pfam" id="PF07529">
    <property type="entry name" value="HSA"/>
    <property type="match status" value="1"/>
</dbReference>
<feature type="compositionally biased region" description="Polar residues" evidence="1">
    <location>
        <begin position="1076"/>
        <end position="1089"/>
    </location>
</feature>
<feature type="compositionally biased region" description="Polar residues" evidence="1">
    <location>
        <begin position="744"/>
        <end position="760"/>
    </location>
</feature>
<dbReference type="InterPro" id="IPR014012">
    <property type="entry name" value="HSA_dom"/>
</dbReference>
<keyword evidence="4" id="KW-1185">Reference proteome</keyword>
<evidence type="ECO:0000256" key="1">
    <source>
        <dbReference type="SAM" id="MobiDB-lite"/>
    </source>
</evidence>
<dbReference type="GO" id="GO:0035267">
    <property type="term" value="C:NuA4 histone acetyltransferase complex"/>
    <property type="evidence" value="ECO:0007669"/>
    <property type="project" value="InterPro"/>
</dbReference>
<feature type="region of interest" description="Disordered" evidence="1">
    <location>
        <begin position="657"/>
        <end position="688"/>
    </location>
</feature>
<protein>
    <recommendedName>
        <fullName evidence="2">HSA domain-containing protein</fullName>
    </recommendedName>
</protein>
<dbReference type="OrthoDB" id="372624at2759"/>
<reference evidence="3 4" key="1">
    <citation type="submission" date="2020-10" db="EMBL/GenBank/DDBJ databases">
        <title>The Coptis chinensis genome and diversification of protoberbering-type alkaloids.</title>
        <authorList>
            <person name="Wang B."/>
            <person name="Shu S."/>
            <person name="Song C."/>
            <person name="Liu Y."/>
        </authorList>
    </citation>
    <scope>NUCLEOTIDE SEQUENCE [LARGE SCALE GENOMIC DNA]</scope>
    <source>
        <strain evidence="3">HL-2020</strain>
        <tissue evidence="3">Leaf</tissue>
    </source>
</reference>
<feature type="compositionally biased region" description="Basic and acidic residues" evidence="1">
    <location>
        <begin position="659"/>
        <end position="678"/>
    </location>
</feature>
<feature type="region of interest" description="Disordered" evidence="1">
    <location>
        <begin position="1158"/>
        <end position="1228"/>
    </location>
</feature>